<evidence type="ECO:0000256" key="5">
    <source>
        <dbReference type="ARBA" id="ARBA00023040"/>
    </source>
</evidence>
<feature type="domain" description="G-protein coupled receptors family 1 profile" evidence="10">
    <location>
        <begin position="50"/>
        <end position="304"/>
    </location>
</feature>
<feature type="transmembrane region" description="Helical" evidence="9">
    <location>
        <begin position="112"/>
        <end position="137"/>
    </location>
</feature>
<keyword evidence="6 9" id="KW-0472">Membrane</keyword>
<dbReference type="AlphaFoldDB" id="A0A0B7AHM3"/>
<gene>
    <name evidence="15" type="primary">ORF121122</name>
    <name evidence="11" type="synonym">ORF121114</name>
    <name evidence="12" type="synonym">ORF121116</name>
    <name evidence="13" type="synonym">ORF121118</name>
    <name evidence="14" type="synonym">ORF121120</name>
</gene>
<evidence type="ECO:0000313" key="11">
    <source>
        <dbReference type="EMBL" id="CEK80475.1"/>
    </source>
</evidence>
<keyword evidence="3 9" id="KW-0812">Transmembrane</keyword>
<evidence type="ECO:0000256" key="9">
    <source>
        <dbReference type="SAM" id="Phobius"/>
    </source>
</evidence>
<evidence type="ECO:0000256" key="7">
    <source>
        <dbReference type="ARBA" id="ARBA00023170"/>
    </source>
</evidence>
<evidence type="ECO:0000313" key="15">
    <source>
        <dbReference type="EMBL" id="CEK80479.1"/>
    </source>
</evidence>
<reference evidence="15" key="1">
    <citation type="submission" date="2014-12" db="EMBL/GenBank/DDBJ databases">
        <title>Insight into the proteome of Arion vulgaris.</title>
        <authorList>
            <person name="Aradska J."/>
            <person name="Bulat T."/>
            <person name="Smidak R."/>
            <person name="Sarate P."/>
            <person name="Gangsoo J."/>
            <person name="Sialana F."/>
            <person name="Bilban M."/>
            <person name="Lubec G."/>
        </authorList>
    </citation>
    <scope>NUCLEOTIDE SEQUENCE</scope>
    <source>
        <tissue evidence="15">Skin</tissue>
    </source>
</reference>
<dbReference type="GO" id="GO:0030594">
    <property type="term" value="F:neurotransmitter receptor activity"/>
    <property type="evidence" value="ECO:0007669"/>
    <property type="project" value="TreeGrafter"/>
</dbReference>
<dbReference type="EMBL" id="HACG01033611">
    <property type="protein sequence ID" value="CEK80476.1"/>
    <property type="molecule type" value="Transcribed_RNA"/>
</dbReference>
<dbReference type="GO" id="GO:0007268">
    <property type="term" value="P:chemical synaptic transmission"/>
    <property type="evidence" value="ECO:0007669"/>
    <property type="project" value="TreeGrafter"/>
</dbReference>
<dbReference type="SUPFAM" id="SSF81321">
    <property type="entry name" value="Family A G protein-coupled receptor-like"/>
    <property type="match status" value="1"/>
</dbReference>
<dbReference type="GO" id="GO:0005886">
    <property type="term" value="C:plasma membrane"/>
    <property type="evidence" value="ECO:0007669"/>
    <property type="project" value="UniProtKB-SubCell"/>
</dbReference>
<dbReference type="CDD" id="cd00637">
    <property type="entry name" value="7tm_classA_rhodopsin-like"/>
    <property type="match status" value="1"/>
</dbReference>
<accession>A0A0B7AHM3</accession>
<dbReference type="EMBL" id="HACG01033610">
    <property type="protein sequence ID" value="CEK80475.1"/>
    <property type="molecule type" value="Transcribed_RNA"/>
</dbReference>
<feature type="transmembrane region" description="Helical" evidence="9">
    <location>
        <begin position="33"/>
        <end position="50"/>
    </location>
</feature>
<sequence length="357" mass="40376">MALESNGQGEQLQNSTLLTQGLVPETHSHHGDHLSLCIVHIMMALWVCLANTSQIINIMLSSTLRYKPKNLLAVNVCVIELIVGGFLCPLYSDSLMQGTWRHDVNTCILYEVIFYAQVSISTLAVLVLVVERFYYLLSPRMMEGSGKRFVTVILLLLPWVVGSSLVVPAFLTGARATFNEITKSCQILWKRKYQAVTVFVSFFCPAFLLLAMTAAVVMLYVIFSVTAKRRNLGPNPERYTMRDSLRVVLFSSFTCVILQFPFFIVLLLEMFCKSHPEPCGQSETTWAVVTMITMLKPGVMPLIWLAYTDVRNGFKIEMFSACQGRRLQRRGRQHHEDSDNLNNSMFTSDRTIASTIM</sequence>
<dbReference type="PANTHER" id="PTHR24247">
    <property type="entry name" value="5-HYDROXYTRYPTAMINE RECEPTOR"/>
    <property type="match status" value="1"/>
</dbReference>
<evidence type="ECO:0000256" key="4">
    <source>
        <dbReference type="ARBA" id="ARBA00022989"/>
    </source>
</evidence>
<dbReference type="Pfam" id="PF00001">
    <property type="entry name" value="7tm_1"/>
    <property type="match status" value="1"/>
</dbReference>
<dbReference type="EMBL" id="HACG01033612">
    <property type="protein sequence ID" value="CEK80477.1"/>
    <property type="molecule type" value="Transcribed_RNA"/>
</dbReference>
<evidence type="ECO:0000256" key="3">
    <source>
        <dbReference type="ARBA" id="ARBA00022692"/>
    </source>
</evidence>
<feature type="transmembrane region" description="Helical" evidence="9">
    <location>
        <begin position="71"/>
        <end position="92"/>
    </location>
</feature>
<feature type="transmembrane region" description="Helical" evidence="9">
    <location>
        <begin position="149"/>
        <end position="171"/>
    </location>
</feature>
<evidence type="ECO:0000313" key="12">
    <source>
        <dbReference type="EMBL" id="CEK80476.1"/>
    </source>
</evidence>
<dbReference type="GO" id="GO:0045202">
    <property type="term" value="C:synapse"/>
    <property type="evidence" value="ECO:0007669"/>
    <property type="project" value="GOC"/>
</dbReference>
<protein>
    <recommendedName>
        <fullName evidence="10">G-protein coupled receptors family 1 profile domain-containing protein</fullName>
    </recommendedName>
</protein>
<dbReference type="Gene3D" id="1.20.1070.10">
    <property type="entry name" value="Rhodopsin 7-helix transmembrane proteins"/>
    <property type="match status" value="1"/>
</dbReference>
<evidence type="ECO:0000313" key="14">
    <source>
        <dbReference type="EMBL" id="CEK80478.1"/>
    </source>
</evidence>
<organism evidence="15">
    <name type="scientific">Arion vulgaris</name>
    <dbReference type="NCBI Taxonomy" id="1028688"/>
    <lineage>
        <taxon>Eukaryota</taxon>
        <taxon>Metazoa</taxon>
        <taxon>Spiralia</taxon>
        <taxon>Lophotrochozoa</taxon>
        <taxon>Mollusca</taxon>
        <taxon>Gastropoda</taxon>
        <taxon>Heterobranchia</taxon>
        <taxon>Euthyneura</taxon>
        <taxon>Panpulmonata</taxon>
        <taxon>Eupulmonata</taxon>
        <taxon>Stylommatophora</taxon>
        <taxon>Helicina</taxon>
        <taxon>Arionoidea</taxon>
        <taxon>Arionidae</taxon>
        <taxon>Arion</taxon>
    </lineage>
</organism>
<keyword evidence="4 9" id="KW-1133">Transmembrane helix</keyword>
<dbReference type="GO" id="GO:0004993">
    <property type="term" value="F:G protein-coupled serotonin receptor activity"/>
    <property type="evidence" value="ECO:0007669"/>
    <property type="project" value="TreeGrafter"/>
</dbReference>
<evidence type="ECO:0000256" key="2">
    <source>
        <dbReference type="ARBA" id="ARBA00022475"/>
    </source>
</evidence>
<feature type="transmembrane region" description="Helical" evidence="9">
    <location>
        <begin position="286"/>
        <end position="307"/>
    </location>
</feature>
<feature type="transmembrane region" description="Helical" evidence="9">
    <location>
        <begin position="244"/>
        <end position="266"/>
    </location>
</feature>
<evidence type="ECO:0000259" key="10">
    <source>
        <dbReference type="PROSITE" id="PS50262"/>
    </source>
</evidence>
<proteinExistence type="predicted"/>
<feature type="transmembrane region" description="Helical" evidence="9">
    <location>
        <begin position="198"/>
        <end position="223"/>
    </location>
</feature>
<dbReference type="EMBL" id="HACG01033613">
    <property type="protein sequence ID" value="CEK80478.1"/>
    <property type="molecule type" value="Transcribed_RNA"/>
</dbReference>
<dbReference type="GO" id="GO:0007187">
    <property type="term" value="P:G protein-coupled receptor signaling pathway, coupled to cyclic nucleotide second messenger"/>
    <property type="evidence" value="ECO:0007669"/>
    <property type="project" value="TreeGrafter"/>
</dbReference>
<dbReference type="PANTHER" id="PTHR24247:SF202">
    <property type="entry name" value="5-HYDROXYTRYPTAMINE RECEPTOR 1"/>
    <property type="match status" value="1"/>
</dbReference>
<evidence type="ECO:0000313" key="13">
    <source>
        <dbReference type="EMBL" id="CEK80477.1"/>
    </source>
</evidence>
<dbReference type="InterPro" id="IPR000276">
    <property type="entry name" value="GPCR_Rhodpsn"/>
</dbReference>
<dbReference type="PROSITE" id="PS50262">
    <property type="entry name" value="G_PROTEIN_RECEP_F1_2"/>
    <property type="match status" value="1"/>
</dbReference>
<keyword evidence="2" id="KW-1003">Cell membrane</keyword>
<keyword evidence="8" id="KW-0807">Transducer</keyword>
<keyword evidence="5" id="KW-0297">G-protein coupled receptor</keyword>
<keyword evidence="7" id="KW-0675">Receptor</keyword>
<evidence type="ECO:0000256" key="6">
    <source>
        <dbReference type="ARBA" id="ARBA00023136"/>
    </source>
</evidence>
<comment type="subcellular location">
    <subcellularLocation>
        <location evidence="1">Cell membrane</location>
        <topology evidence="1">Multi-pass membrane protein</topology>
    </subcellularLocation>
</comment>
<dbReference type="InterPro" id="IPR017452">
    <property type="entry name" value="GPCR_Rhodpsn_7TM"/>
</dbReference>
<dbReference type="EMBL" id="HACG01033614">
    <property type="protein sequence ID" value="CEK80479.1"/>
    <property type="molecule type" value="Transcribed_RNA"/>
</dbReference>
<evidence type="ECO:0000256" key="8">
    <source>
        <dbReference type="ARBA" id="ARBA00023224"/>
    </source>
</evidence>
<evidence type="ECO:0000256" key="1">
    <source>
        <dbReference type="ARBA" id="ARBA00004651"/>
    </source>
</evidence>
<dbReference type="GO" id="GO:0030425">
    <property type="term" value="C:dendrite"/>
    <property type="evidence" value="ECO:0007669"/>
    <property type="project" value="TreeGrafter"/>
</dbReference>
<name>A0A0B7AHM3_9EUPU</name>